<dbReference type="EMBL" id="GEEE01013709">
    <property type="protein sequence ID" value="JAP49516.1"/>
    <property type="molecule type" value="Transcribed_RNA"/>
</dbReference>
<accession>A0A0X3PQQ5</accession>
<reference evidence="1" key="1">
    <citation type="submission" date="2016-01" db="EMBL/GenBank/DDBJ databases">
        <title>Reference transcriptome for the parasite Schistocephalus solidus: insights into the molecular evolution of parasitism.</title>
        <authorList>
            <person name="Hebert F.O."/>
            <person name="Grambauer S."/>
            <person name="Barber I."/>
            <person name="Landry C.R."/>
            <person name="Aubin-Horth N."/>
        </authorList>
    </citation>
    <scope>NUCLEOTIDE SEQUENCE</scope>
</reference>
<proteinExistence type="predicted"/>
<organism evidence="1">
    <name type="scientific">Schistocephalus solidus</name>
    <name type="common">Tapeworm</name>
    <dbReference type="NCBI Taxonomy" id="70667"/>
    <lineage>
        <taxon>Eukaryota</taxon>
        <taxon>Metazoa</taxon>
        <taxon>Spiralia</taxon>
        <taxon>Lophotrochozoa</taxon>
        <taxon>Platyhelminthes</taxon>
        <taxon>Cestoda</taxon>
        <taxon>Eucestoda</taxon>
        <taxon>Diphyllobothriidea</taxon>
        <taxon>Diphyllobothriidae</taxon>
        <taxon>Schistocephalus</taxon>
    </lineage>
</organism>
<protein>
    <submittedName>
        <fullName evidence="1">Uncharacterized protein</fullName>
    </submittedName>
</protein>
<gene>
    <name evidence="1" type="ORF">TR1083</name>
</gene>
<sequence length="255" mass="28827">MPPAQTYLNTCDDERTACGDWPRPQIDFLTLSSIGAFLNVSSSAGDPHRVMPALILIRVRIQDLYTLRNAIYKSLSVLEKGYSGTYVGISNDAERVPPCESQPLLNFGMGLFYFTNEADARRFIYSDQGFLESDFLECSDMMIIPMAKPMHLNSNGTALLFTEMVRSENYCQMPPSGCTFNMEQCGAVPNIVDTIQISMVRAYEARPGGYRISQFPNKKIFYDWVKSDCGAMFRDEMCKVRSLNTYIATFTKDLF</sequence>
<name>A0A0X3PQQ5_SCHSO</name>
<dbReference type="AlphaFoldDB" id="A0A0X3PQQ5"/>
<evidence type="ECO:0000313" key="1">
    <source>
        <dbReference type="EMBL" id="JAP49516.1"/>
    </source>
</evidence>